<dbReference type="Proteomes" id="UP001321760">
    <property type="component" value="Unassembled WGS sequence"/>
</dbReference>
<accession>A0AAV9GK31</accession>
<reference evidence="2" key="2">
    <citation type="submission" date="2023-05" db="EMBL/GenBank/DDBJ databases">
        <authorList>
            <consortium name="Lawrence Berkeley National Laboratory"/>
            <person name="Steindorff A."/>
            <person name="Hensen N."/>
            <person name="Bonometti L."/>
            <person name="Westerberg I."/>
            <person name="Brannstrom I.O."/>
            <person name="Guillou S."/>
            <person name="Cros-Aarteil S."/>
            <person name="Calhoun S."/>
            <person name="Haridas S."/>
            <person name="Kuo A."/>
            <person name="Mondo S."/>
            <person name="Pangilinan J."/>
            <person name="Riley R."/>
            <person name="Labutti K."/>
            <person name="Andreopoulos B."/>
            <person name="Lipzen A."/>
            <person name="Chen C."/>
            <person name="Yanf M."/>
            <person name="Daum C."/>
            <person name="Ng V."/>
            <person name="Clum A."/>
            <person name="Ohm R."/>
            <person name="Martin F."/>
            <person name="Silar P."/>
            <person name="Natvig D."/>
            <person name="Lalanne C."/>
            <person name="Gautier V."/>
            <person name="Ament-Velasquez S.L."/>
            <person name="Kruys A."/>
            <person name="Hutchinson M.I."/>
            <person name="Powell A.J."/>
            <person name="Barry K."/>
            <person name="Miller A.N."/>
            <person name="Grigoriev I.V."/>
            <person name="Debuchy R."/>
            <person name="Gladieux P."/>
            <person name="Thoren M.H."/>
            <person name="Johannesson H."/>
        </authorList>
    </citation>
    <scope>NUCLEOTIDE SEQUENCE</scope>
    <source>
        <strain evidence="2">PSN243</strain>
    </source>
</reference>
<evidence type="ECO:0000313" key="2">
    <source>
        <dbReference type="EMBL" id="KAK4448314.1"/>
    </source>
</evidence>
<comment type="caution">
    <text evidence="2">The sequence shown here is derived from an EMBL/GenBank/DDBJ whole genome shotgun (WGS) entry which is preliminary data.</text>
</comment>
<gene>
    <name evidence="2" type="ORF">QBC34DRAFT_112336</name>
</gene>
<protein>
    <submittedName>
        <fullName evidence="2">Uncharacterized protein</fullName>
    </submittedName>
</protein>
<evidence type="ECO:0000313" key="3">
    <source>
        <dbReference type="Proteomes" id="UP001321760"/>
    </source>
</evidence>
<name>A0AAV9GK31_9PEZI</name>
<keyword evidence="3" id="KW-1185">Reference proteome</keyword>
<organism evidence="2 3">
    <name type="scientific">Podospora aff. communis PSN243</name>
    <dbReference type="NCBI Taxonomy" id="3040156"/>
    <lineage>
        <taxon>Eukaryota</taxon>
        <taxon>Fungi</taxon>
        <taxon>Dikarya</taxon>
        <taxon>Ascomycota</taxon>
        <taxon>Pezizomycotina</taxon>
        <taxon>Sordariomycetes</taxon>
        <taxon>Sordariomycetidae</taxon>
        <taxon>Sordariales</taxon>
        <taxon>Podosporaceae</taxon>
        <taxon>Podospora</taxon>
    </lineage>
</organism>
<reference evidence="2" key="1">
    <citation type="journal article" date="2023" name="Mol. Phylogenet. Evol.">
        <title>Genome-scale phylogeny and comparative genomics of the fungal order Sordariales.</title>
        <authorList>
            <person name="Hensen N."/>
            <person name="Bonometti L."/>
            <person name="Westerberg I."/>
            <person name="Brannstrom I.O."/>
            <person name="Guillou S."/>
            <person name="Cros-Aarteil S."/>
            <person name="Calhoun S."/>
            <person name="Haridas S."/>
            <person name="Kuo A."/>
            <person name="Mondo S."/>
            <person name="Pangilinan J."/>
            <person name="Riley R."/>
            <person name="LaButti K."/>
            <person name="Andreopoulos B."/>
            <person name="Lipzen A."/>
            <person name="Chen C."/>
            <person name="Yan M."/>
            <person name="Daum C."/>
            <person name="Ng V."/>
            <person name="Clum A."/>
            <person name="Steindorff A."/>
            <person name="Ohm R.A."/>
            <person name="Martin F."/>
            <person name="Silar P."/>
            <person name="Natvig D.O."/>
            <person name="Lalanne C."/>
            <person name="Gautier V."/>
            <person name="Ament-Velasquez S.L."/>
            <person name="Kruys A."/>
            <person name="Hutchinson M.I."/>
            <person name="Powell A.J."/>
            <person name="Barry K."/>
            <person name="Miller A.N."/>
            <person name="Grigoriev I.V."/>
            <person name="Debuchy R."/>
            <person name="Gladieux P."/>
            <person name="Hiltunen Thoren M."/>
            <person name="Johannesson H."/>
        </authorList>
    </citation>
    <scope>NUCLEOTIDE SEQUENCE</scope>
    <source>
        <strain evidence="2">PSN243</strain>
    </source>
</reference>
<dbReference type="EMBL" id="MU865943">
    <property type="protein sequence ID" value="KAK4448314.1"/>
    <property type="molecule type" value="Genomic_DNA"/>
</dbReference>
<sequence length="200" mass="21705">MGGRRRHASPDDERKWQWFTGGFLQARSPCLLPERSQYESNTTRSGCQRRISSSDMQGSRANPCQLDNVLSIDASRRLSLLQGSPPCVPSDLRCSDRSSACLRLPLQNGGEDMEGAPLATRGQPATPQEGGCRSKKKRHGCFIKVPRQHFSADDTEQTCLIDATADSPARQVSACCAASSSTCLSAHALGLRSTQITKLP</sequence>
<dbReference type="AlphaFoldDB" id="A0AAV9GK31"/>
<feature type="region of interest" description="Disordered" evidence="1">
    <location>
        <begin position="35"/>
        <end position="62"/>
    </location>
</feature>
<proteinExistence type="predicted"/>
<evidence type="ECO:0000256" key="1">
    <source>
        <dbReference type="SAM" id="MobiDB-lite"/>
    </source>
</evidence>
<feature type="compositionally biased region" description="Polar residues" evidence="1">
    <location>
        <begin position="38"/>
        <end position="62"/>
    </location>
</feature>